<keyword evidence="7" id="KW-1185">Reference proteome</keyword>
<comment type="caution">
    <text evidence="6">The sequence shown here is derived from an EMBL/GenBank/DDBJ whole genome shotgun (WGS) entry which is preliminary data.</text>
</comment>
<organism evidence="6 7">
    <name type="scientific">Mycena belliarum</name>
    <dbReference type="NCBI Taxonomy" id="1033014"/>
    <lineage>
        <taxon>Eukaryota</taxon>
        <taxon>Fungi</taxon>
        <taxon>Dikarya</taxon>
        <taxon>Basidiomycota</taxon>
        <taxon>Agaricomycotina</taxon>
        <taxon>Agaricomycetes</taxon>
        <taxon>Agaricomycetidae</taxon>
        <taxon>Agaricales</taxon>
        <taxon>Marasmiineae</taxon>
        <taxon>Mycenaceae</taxon>
        <taxon>Mycena</taxon>
    </lineage>
</organism>
<dbReference type="GO" id="GO:0006979">
    <property type="term" value="P:response to oxidative stress"/>
    <property type="evidence" value="ECO:0007669"/>
    <property type="project" value="InterPro"/>
</dbReference>
<keyword evidence="3" id="KW-0963">Cytoplasm</keyword>
<dbReference type="PANTHER" id="PTHR47107:SF1">
    <property type="entry name" value="CERAMIDE-BINDING PROTEIN SVF1-RELATED"/>
    <property type="match status" value="1"/>
</dbReference>
<dbReference type="SUPFAM" id="SSF159245">
    <property type="entry name" value="AttH-like"/>
    <property type="match status" value="1"/>
</dbReference>
<reference evidence="6" key="1">
    <citation type="submission" date="2023-03" db="EMBL/GenBank/DDBJ databases">
        <title>Massive genome expansion in bonnet fungi (Mycena s.s.) driven by repeated elements and novel gene families across ecological guilds.</title>
        <authorList>
            <consortium name="Lawrence Berkeley National Laboratory"/>
            <person name="Harder C.B."/>
            <person name="Miyauchi S."/>
            <person name="Viragh M."/>
            <person name="Kuo A."/>
            <person name="Thoen E."/>
            <person name="Andreopoulos B."/>
            <person name="Lu D."/>
            <person name="Skrede I."/>
            <person name="Drula E."/>
            <person name="Henrissat B."/>
            <person name="Morin E."/>
            <person name="Kohler A."/>
            <person name="Barry K."/>
            <person name="LaButti K."/>
            <person name="Morin E."/>
            <person name="Salamov A."/>
            <person name="Lipzen A."/>
            <person name="Mereny Z."/>
            <person name="Hegedus B."/>
            <person name="Baldrian P."/>
            <person name="Stursova M."/>
            <person name="Weitz H."/>
            <person name="Taylor A."/>
            <person name="Grigoriev I.V."/>
            <person name="Nagy L.G."/>
            <person name="Martin F."/>
            <person name="Kauserud H."/>
        </authorList>
    </citation>
    <scope>NUCLEOTIDE SEQUENCE</scope>
    <source>
        <strain evidence="6">CBHHK173m</strain>
    </source>
</reference>
<evidence type="ECO:0000259" key="5">
    <source>
        <dbReference type="Pfam" id="PF17187"/>
    </source>
</evidence>
<evidence type="ECO:0000256" key="1">
    <source>
        <dbReference type="ARBA" id="ARBA00004496"/>
    </source>
</evidence>
<evidence type="ECO:0000313" key="6">
    <source>
        <dbReference type="EMBL" id="KAJ7104138.1"/>
    </source>
</evidence>
<dbReference type="PANTHER" id="PTHR47107">
    <property type="entry name" value="SVF1-LIKE PROTEIN YDR222W-RELATED"/>
    <property type="match status" value="1"/>
</dbReference>
<dbReference type="GO" id="GO:0005737">
    <property type="term" value="C:cytoplasm"/>
    <property type="evidence" value="ECO:0007669"/>
    <property type="project" value="UniProtKB-SubCell"/>
</dbReference>
<dbReference type="Pfam" id="PF17187">
    <property type="entry name" value="Svf1_C"/>
    <property type="match status" value="1"/>
</dbReference>
<dbReference type="InterPro" id="IPR051385">
    <property type="entry name" value="Ceramide-binding_SVF1"/>
</dbReference>
<evidence type="ECO:0000259" key="4">
    <source>
        <dbReference type="Pfam" id="PF08622"/>
    </source>
</evidence>
<comment type="similarity">
    <text evidence="2">Belongs to the SVF1 family.</text>
</comment>
<evidence type="ECO:0000256" key="2">
    <source>
        <dbReference type="ARBA" id="ARBA00009069"/>
    </source>
</evidence>
<dbReference type="Proteomes" id="UP001222325">
    <property type="component" value="Unassembled WGS sequence"/>
</dbReference>
<sequence length="419" mass="45648">MFSSFFSTSAPVDPDAPTFHPVTPANAKEVFGQLDPKDTEWLCASGFVTETQVFYTMGEDGTFLILQIIHSAFGVWYPTIQFTCKVFDPKTKERTWRSINVSNFVTPPPGLDKRSSKADEFSVTYKSSPGSDLPESYTIRANLSTDLQVSLELSRPKDIPGFKVGQGEKGGYSYFGPDLTKPEGYVIHRFWPRYYATGHIIRNGAASSIQGPGMFIHAIQGMRPNLVAASWNFANFQSPHQGGVSAIQMEFKTIETYGPKGSTSGGVTVNLGSLVVGGKLVAVTAETHLPGEESSSDAVMKSRASHLKAQLDPETGYQAPSELVFEWAAPSILPESTGTYAAKVHVDVGDHEHPKGLVEKVDVLQEIPRVIKMAVNYVAGTKPYIYQWLNPATLMLSGPEAGQSTEVEGTLYNEATFIS</sequence>
<evidence type="ECO:0000313" key="7">
    <source>
        <dbReference type="Proteomes" id="UP001222325"/>
    </source>
</evidence>
<dbReference type="EMBL" id="JARJCN010000001">
    <property type="protein sequence ID" value="KAJ7104138.1"/>
    <property type="molecule type" value="Genomic_DNA"/>
</dbReference>
<proteinExistence type="inferred from homology"/>
<dbReference type="InterPro" id="IPR013931">
    <property type="entry name" value="Svf1-like_N"/>
</dbReference>
<dbReference type="InterPro" id="IPR033394">
    <property type="entry name" value="Svf1-like_C"/>
</dbReference>
<dbReference type="Pfam" id="PF08622">
    <property type="entry name" value="Svf1"/>
    <property type="match status" value="1"/>
</dbReference>
<evidence type="ECO:0000256" key="3">
    <source>
        <dbReference type="ARBA" id="ARBA00022490"/>
    </source>
</evidence>
<comment type="subcellular location">
    <subcellularLocation>
        <location evidence="1">Cytoplasm</location>
    </subcellularLocation>
</comment>
<gene>
    <name evidence="6" type="ORF">B0H15DRAFT_808712</name>
</gene>
<protein>
    <submittedName>
        <fullName evidence="6">Survival factor 1</fullName>
    </submittedName>
</protein>
<dbReference type="AlphaFoldDB" id="A0AAD6UKD9"/>
<name>A0AAD6UKD9_9AGAR</name>
<accession>A0AAD6UKD9</accession>
<feature type="domain" description="Svf1-like N-terminal" evidence="4">
    <location>
        <begin position="49"/>
        <end position="220"/>
    </location>
</feature>
<feature type="domain" description="Svf1-like C-terminal" evidence="5">
    <location>
        <begin position="222"/>
        <end position="419"/>
    </location>
</feature>